<keyword evidence="2" id="KW-0808">Transferase</keyword>
<evidence type="ECO:0000313" key="2">
    <source>
        <dbReference type="EMBL" id="MBA3926931.1"/>
    </source>
</evidence>
<reference evidence="2 3" key="1">
    <citation type="submission" date="2020-05" db="EMBL/GenBank/DDBJ databases">
        <authorList>
            <person name="Carlin C.R."/>
        </authorList>
    </citation>
    <scope>NUCLEOTIDE SEQUENCE [LARGE SCALE GENOMIC DNA]</scope>
    <source>
        <strain evidence="2 3">FSL W9-0585</strain>
    </source>
</reference>
<organism evidence="2 3">
    <name type="scientific">Listeria rustica</name>
    <dbReference type="NCBI Taxonomy" id="2713503"/>
    <lineage>
        <taxon>Bacteria</taxon>
        <taxon>Bacillati</taxon>
        <taxon>Bacillota</taxon>
        <taxon>Bacilli</taxon>
        <taxon>Bacillales</taxon>
        <taxon>Listeriaceae</taxon>
        <taxon>Listeria</taxon>
    </lineage>
</organism>
<dbReference type="InterPro" id="IPR000182">
    <property type="entry name" value="GNAT_dom"/>
</dbReference>
<dbReference type="GO" id="GO:0016747">
    <property type="term" value="F:acyltransferase activity, transferring groups other than amino-acyl groups"/>
    <property type="evidence" value="ECO:0007669"/>
    <property type="project" value="InterPro"/>
</dbReference>
<dbReference type="EMBL" id="JABJVM010000011">
    <property type="protein sequence ID" value="MBA3926931.1"/>
    <property type="molecule type" value="Genomic_DNA"/>
</dbReference>
<sequence>MTMQLKPFKNETAEIAALTNYTLTNDEFSAHPLELLEQSAKTSSYHCVQILDNGMIAGFFVLDSGNDLTTYTTEPNALLLRGYSIDSSLQGKGYGTKSLAALKDYVHAHFKGIASAVLAVNKRNIPAQKLYLKSGFVETPRVVLGPRGEQFVYELRI</sequence>
<dbReference type="PROSITE" id="PS51186">
    <property type="entry name" value="GNAT"/>
    <property type="match status" value="1"/>
</dbReference>
<dbReference type="InterPro" id="IPR016181">
    <property type="entry name" value="Acyl_CoA_acyltransferase"/>
</dbReference>
<accession>A0A7W1T7T2</accession>
<evidence type="ECO:0000313" key="3">
    <source>
        <dbReference type="Proteomes" id="UP000548787"/>
    </source>
</evidence>
<protein>
    <submittedName>
        <fullName evidence="2">GNAT family N-acetyltransferase</fullName>
    </submittedName>
</protein>
<comment type="caution">
    <text evidence="2">The sequence shown here is derived from an EMBL/GenBank/DDBJ whole genome shotgun (WGS) entry which is preliminary data.</text>
</comment>
<gene>
    <name evidence="2" type="ORF">HPK16_11310</name>
</gene>
<feature type="domain" description="N-acetyltransferase" evidence="1">
    <location>
        <begin position="3"/>
        <end position="157"/>
    </location>
</feature>
<dbReference type="Gene3D" id="3.40.630.30">
    <property type="match status" value="1"/>
</dbReference>
<reference evidence="2 3" key="2">
    <citation type="submission" date="2020-08" db="EMBL/GenBank/DDBJ databases">
        <title>Listeria ohnekaius sp. nov. and Listeria portnoyii sp. nov. isolated from non-agricultural and natural environments.</title>
        <authorList>
            <person name="Weller D."/>
            <person name="Belias A.M."/>
            <person name="Liao J."/>
            <person name="Guo S."/>
            <person name="Orsi R.H."/>
            <person name="Wiedmann M."/>
        </authorList>
    </citation>
    <scope>NUCLEOTIDE SEQUENCE [LARGE SCALE GENOMIC DNA]</scope>
    <source>
        <strain evidence="2 3">FSL W9-0585</strain>
    </source>
</reference>
<proteinExistence type="predicted"/>
<dbReference type="SUPFAM" id="SSF55729">
    <property type="entry name" value="Acyl-CoA N-acyltransferases (Nat)"/>
    <property type="match status" value="1"/>
</dbReference>
<evidence type="ECO:0000259" key="1">
    <source>
        <dbReference type="PROSITE" id="PS51186"/>
    </source>
</evidence>
<keyword evidence="3" id="KW-1185">Reference proteome</keyword>
<dbReference type="Pfam" id="PF00583">
    <property type="entry name" value="Acetyltransf_1"/>
    <property type="match status" value="1"/>
</dbReference>
<name>A0A7W1T7T2_9LIST</name>
<dbReference type="Proteomes" id="UP000548787">
    <property type="component" value="Unassembled WGS sequence"/>
</dbReference>
<dbReference type="CDD" id="cd04301">
    <property type="entry name" value="NAT_SF"/>
    <property type="match status" value="1"/>
</dbReference>
<dbReference type="AlphaFoldDB" id="A0A7W1T7T2"/>